<feature type="transmembrane region" description="Helical" evidence="6">
    <location>
        <begin position="253"/>
        <end position="272"/>
    </location>
</feature>
<comment type="subcellular location">
    <subcellularLocation>
        <location evidence="6">Cell membrane</location>
        <topology evidence="6">Multi-pass membrane protein</topology>
    </subcellularLocation>
    <subcellularLocation>
        <location evidence="1">Membrane</location>
        <topology evidence="1">Multi-pass membrane protein</topology>
    </subcellularLocation>
</comment>
<dbReference type="SUPFAM" id="SSF161098">
    <property type="entry name" value="MetI-like"/>
    <property type="match status" value="2"/>
</dbReference>
<feature type="domain" description="ABC transmembrane type-1" evidence="7">
    <location>
        <begin position="354"/>
        <end position="549"/>
    </location>
</feature>
<keyword evidence="4 6" id="KW-1133">Transmembrane helix</keyword>
<dbReference type="PANTHER" id="PTHR43496">
    <property type="entry name" value="PROTEIN LPLB"/>
    <property type="match status" value="1"/>
</dbReference>
<keyword evidence="5 6" id="KW-0472">Membrane</keyword>
<evidence type="ECO:0000259" key="7">
    <source>
        <dbReference type="PROSITE" id="PS50928"/>
    </source>
</evidence>
<evidence type="ECO:0000313" key="8">
    <source>
        <dbReference type="EMBL" id="KQL45902.1"/>
    </source>
</evidence>
<comment type="similarity">
    <text evidence="6">Belongs to the binding-protein-dependent transport system permease family.</text>
</comment>
<feature type="transmembrane region" description="Helical" evidence="6">
    <location>
        <begin position="358"/>
        <end position="379"/>
    </location>
</feature>
<feature type="transmembrane region" description="Helical" evidence="6">
    <location>
        <begin position="74"/>
        <end position="93"/>
    </location>
</feature>
<sequence length="566" mass="62679">MSTRTVRQKMGRDEWLQKILVSGIVIVLFISVLLPLGDLFSRAFINESGQFIGLANFVKYFATPALVQSFSNTMYVSGITTVLSVALAFLYAFALTRTDMKGKVFFRYVALLPLFAPTMMHGIALTYLFGNQGILTTGLFGALPGFDMELYGPLGIILSEIIYTFPQAYLIMAVSLAFADYNLYEAAETMGAGKLRKFLTVTLPNVKYGLVSAIFVCFTLSFTDFGAPKVVGGQFNVLATDIYKQVIGQQNTTMGATVGMILILPAILAFIVDRIVERKQNSSVSAKSTPYKITSQRGRDTAFFVYCSVITASIFVMLGTVIFASLVKVWPYDLTVTLTHYDFSKVAGEGLQPFWNSLLVSFYSAVVGTVITFINAYLIEKTRFMKGLRQVGYFLSILPLALPGLVIGLAYIFFFNHPDNPLNWMYGSILILVLANLIHFYAVPFISATTALKKLDKEFELASESMGVPFYVTFWRVTVPMSLPAILENAVYYFINSMVTISAVVFLYSADFKLASVSIVNMDDAGDVAPAAAMSVLIVLTNIVVRIVYEIGTKKWRERTGAWQKR</sequence>
<keyword evidence="2 6" id="KW-0813">Transport</keyword>
<dbReference type="PANTHER" id="PTHR43496:SF1">
    <property type="entry name" value="POLYGALACTURONAN_RHAMNOGALACTURONAN TRANSPORT SYSTEM PERMEASE PROTEIN YTEP"/>
    <property type="match status" value="1"/>
</dbReference>
<evidence type="ECO:0000256" key="4">
    <source>
        <dbReference type="ARBA" id="ARBA00022989"/>
    </source>
</evidence>
<dbReference type="Pfam" id="PF00528">
    <property type="entry name" value="BPD_transp_1"/>
    <property type="match status" value="2"/>
</dbReference>
<feature type="transmembrane region" description="Helical" evidence="6">
    <location>
        <begin position="20"/>
        <end position="37"/>
    </location>
</feature>
<feature type="transmembrane region" description="Helical" evidence="6">
    <location>
        <begin position="490"/>
        <end position="508"/>
    </location>
</feature>
<feature type="domain" description="ABC transmembrane type-1" evidence="7">
    <location>
        <begin position="70"/>
        <end position="273"/>
    </location>
</feature>
<name>A0ABR5N613_BRECH</name>
<evidence type="ECO:0000256" key="6">
    <source>
        <dbReference type="RuleBase" id="RU363032"/>
    </source>
</evidence>
<keyword evidence="9" id="KW-1185">Reference proteome</keyword>
<accession>A0ABR5N613</accession>
<feature type="transmembrane region" description="Helical" evidence="6">
    <location>
        <begin position="426"/>
        <end position="447"/>
    </location>
</feature>
<dbReference type="NCBIfam" id="TIGR03262">
    <property type="entry name" value="PhnU2"/>
    <property type="match status" value="1"/>
</dbReference>
<evidence type="ECO:0000256" key="5">
    <source>
        <dbReference type="ARBA" id="ARBA00023136"/>
    </source>
</evidence>
<reference evidence="8 9" key="1">
    <citation type="submission" date="2015-09" db="EMBL/GenBank/DDBJ databases">
        <title>Genome sequencing project for genomic taxonomy and phylogenomics of Bacillus-like bacteria.</title>
        <authorList>
            <person name="Liu B."/>
            <person name="Wang J."/>
            <person name="Zhu Y."/>
            <person name="Liu G."/>
            <person name="Chen Q."/>
            <person name="Chen Z."/>
            <person name="Lan J."/>
            <person name="Che J."/>
            <person name="Ge C."/>
            <person name="Shi H."/>
            <person name="Pan Z."/>
            <person name="Liu X."/>
        </authorList>
    </citation>
    <scope>NUCLEOTIDE SEQUENCE [LARGE SCALE GENOMIC DNA]</scope>
    <source>
        <strain evidence="8 9">DSM 8552</strain>
    </source>
</reference>
<dbReference type="InterPro" id="IPR000515">
    <property type="entry name" value="MetI-like"/>
</dbReference>
<dbReference type="InterPro" id="IPR035906">
    <property type="entry name" value="MetI-like_sf"/>
</dbReference>
<dbReference type="EMBL" id="LJJB01000010">
    <property type="protein sequence ID" value="KQL45902.1"/>
    <property type="molecule type" value="Genomic_DNA"/>
</dbReference>
<dbReference type="Gene3D" id="1.10.3720.10">
    <property type="entry name" value="MetI-like"/>
    <property type="match status" value="2"/>
</dbReference>
<evidence type="ECO:0000256" key="2">
    <source>
        <dbReference type="ARBA" id="ARBA00022448"/>
    </source>
</evidence>
<organism evidence="8 9">
    <name type="scientific">Brevibacillus choshinensis</name>
    <dbReference type="NCBI Taxonomy" id="54911"/>
    <lineage>
        <taxon>Bacteria</taxon>
        <taxon>Bacillati</taxon>
        <taxon>Bacillota</taxon>
        <taxon>Bacilli</taxon>
        <taxon>Bacillales</taxon>
        <taxon>Paenibacillaceae</taxon>
        <taxon>Brevibacillus</taxon>
    </lineage>
</organism>
<keyword evidence="3 6" id="KW-0812">Transmembrane</keyword>
<dbReference type="InterPro" id="IPR017664">
    <property type="entry name" value="AminoethylPonate_ABC_perm-1"/>
</dbReference>
<feature type="transmembrane region" description="Helical" evidence="6">
    <location>
        <begin position="198"/>
        <end position="222"/>
    </location>
</feature>
<evidence type="ECO:0000256" key="1">
    <source>
        <dbReference type="ARBA" id="ARBA00004141"/>
    </source>
</evidence>
<dbReference type="RefSeq" id="WP_055744970.1">
    <property type="nucleotide sequence ID" value="NZ_LJJB01000010.1"/>
</dbReference>
<dbReference type="Proteomes" id="UP000051063">
    <property type="component" value="Unassembled WGS sequence"/>
</dbReference>
<feature type="transmembrane region" description="Helical" evidence="6">
    <location>
        <begin position="150"/>
        <end position="178"/>
    </location>
</feature>
<comment type="caution">
    <text evidence="8">The sequence shown here is derived from an EMBL/GenBank/DDBJ whole genome shotgun (WGS) entry which is preliminary data.</text>
</comment>
<feature type="transmembrane region" description="Helical" evidence="6">
    <location>
        <begin position="528"/>
        <end position="549"/>
    </location>
</feature>
<gene>
    <name evidence="8" type="ORF">AN963_12820</name>
</gene>
<dbReference type="CDD" id="cd06261">
    <property type="entry name" value="TM_PBP2"/>
    <property type="match status" value="2"/>
</dbReference>
<dbReference type="PROSITE" id="PS50928">
    <property type="entry name" value="ABC_TM1"/>
    <property type="match status" value="2"/>
</dbReference>
<evidence type="ECO:0000313" key="9">
    <source>
        <dbReference type="Proteomes" id="UP000051063"/>
    </source>
</evidence>
<proteinExistence type="inferred from homology"/>
<evidence type="ECO:0000256" key="3">
    <source>
        <dbReference type="ARBA" id="ARBA00022692"/>
    </source>
</evidence>
<feature type="transmembrane region" description="Helical" evidence="6">
    <location>
        <begin position="391"/>
        <end position="414"/>
    </location>
</feature>
<feature type="transmembrane region" description="Helical" evidence="6">
    <location>
        <begin position="303"/>
        <end position="327"/>
    </location>
</feature>
<protein>
    <submittedName>
        <fullName evidence="8">Phosphonate ABC transporter permease</fullName>
    </submittedName>
</protein>
<feature type="transmembrane region" description="Helical" evidence="6">
    <location>
        <begin position="105"/>
        <end position="130"/>
    </location>
</feature>